<keyword evidence="7" id="KW-0614">Plasmid</keyword>
<keyword evidence="3 6" id="KW-0732">Signal</keyword>
<dbReference type="PIRSF" id="PIRSF019574">
    <property type="entry name" value="Periplasmic_polyamine_BP"/>
    <property type="match status" value="1"/>
</dbReference>
<organism evidence="7 8">
    <name type="scientific">Qingshengfaniella alkalisoli</name>
    <dbReference type="NCBI Taxonomy" id="2599296"/>
    <lineage>
        <taxon>Bacteria</taxon>
        <taxon>Pseudomonadati</taxon>
        <taxon>Pseudomonadota</taxon>
        <taxon>Alphaproteobacteria</taxon>
        <taxon>Rhodobacterales</taxon>
        <taxon>Paracoccaceae</taxon>
        <taxon>Qingshengfaniella</taxon>
    </lineage>
</organism>
<sequence length="341" mass="37955">MKTSIAILALSGLAAAPALAEGELNIFNWGNYTSPQMIEKFEQAYDVDVTVTDFDSNDTALAKIKAGGHGFDIVVPSATYIPIWIGEGLLLESRPDQMENFGNVDPRWVDVEFDPGRRYTVPWQWGTVGITVNTGVYDGDINTAALVFDPPEELKGKINIIPEMNDVLKMAIRYVGGEECTGDLDILRKTRDVMVEAKQDWLSMDYGTVEKFAQEDVAAGINWNGASYRSRLQNDKIAFGYPVEGYPIWMDNAAILSDAQNVDNAKLFLNFIMDPENAAMLSEFARYANGIKGSEEFMPEDMRTAPEVQIPEEFADAGFVAQTCPPEVNKLYTQIWTELQK</sequence>
<dbReference type="EMBL" id="CP042263">
    <property type="protein sequence ID" value="QDY70796.1"/>
    <property type="molecule type" value="Genomic_DNA"/>
</dbReference>
<dbReference type="InterPro" id="IPR001188">
    <property type="entry name" value="Sperm_putr-bd"/>
</dbReference>
<name>A0A5B8IBH9_9RHOB</name>
<dbReference type="SUPFAM" id="SSF53850">
    <property type="entry name" value="Periplasmic binding protein-like II"/>
    <property type="match status" value="1"/>
</dbReference>
<evidence type="ECO:0000256" key="4">
    <source>
        <dbReference type="ARBA" id="ARBA00022764"/>
    </source>
</evidence>
<dbReference type="OrthoDB" id="9769319at2"/>
<dbReference type="RefSeq" id="WP_146366212.1">
    <property type="nucleotide sequence ID" value="NZ_CP042263.1"/>
</dbReference>
<evidence type="ECO:0000256" key="3">
    <source>
        <dbReference type="ARBA" id="ARBA00022729"/>
    </source>
</evidence>
<dbReference type="AlphaFoldDB" id="A0A5B8IBH9"/>
<evidence type="ECO:0000256" key="2">
    <source>
        <dbReference type="ARBA" id="ARBA00022448"/>
    </source>
</evidence>
<dbReference type="Gene3D" id="3.40.190.10">
    <property type="entry name" value="Periplasmic binding protein-like II"/>
    <property type="match status" value="2"/>
</dbReference>
<evidence type="ECO:0000313" key="8">
    <source>
        <dbReference type="Proteomes" id="UP000318483"/>
    </source>
</evidence>
<comment type="function">
    <text evidence="5">Required for the activity of the bacterial periplasmic transport system of putrescine.</text>
</comment>
<proteinExistence type="inferred from homology"/>
<dbReference type="PANTHER" id="PTHR30222">
    <property type="entry name" value="SPERMIDINE/PUTRESCINE-BINDING PERIPLASMIC PROTEIN"/>
    <property type="match status" value="1"/>
</dbReference>
<dbReference type="GO" id="GO:0042597">
    <property type="term" value="C:periplasmic space"/>
    <property type="evidence" value="ECO:0007669"/>
    <property type="project" value="UniProtKB-SubCell"/>
</dbReference>
<dbReference type="Proteomes" id="UP000318483">
    <property type="component" value="Plasmid unnamed2"/>
</dbReference>
<keyword evidence="4 5" id="KW-0574">Periplasm</keyword>
<feature type="chain" id="PRO_5022933567" description="Putrescine-binding periplasmic protein" evidence="6">
    <location>
        <begin position="21"/>
        <end position="341"/>
    </location>
</feature>
<dbReference type="CDD" id="cd13664">
    <property type="entry name" value="PBP2_PotD_PotF_like_3"/>
    <property type="match status" value="1"/>
</dbReference>
<dbReference type="GO" id="GO:0015846">
    <property type="term" value="P:polyamine transport"/>
    <property type="evidence" value="ECO:0007669"/>
    <property type="project" value="InterPro"/>
</dbReference>
<geneLocation type="plasmid" evidence="7 8">
    <name>unnamed2</name>
</geneLocation>
<evidence type="ECO:0000256" key="5">
    <source>
        <dbReference type="PIRNR" id="PIRNR019574"/>
    </source>
</evidence>
<dbReference type="KEGG" id="lit:FPZ52_13875"/>
<evidence type="ECO:0000256" key="6">
    <source>
        <dbReference type="SAM" id="SignalP"/>
    </source>
</evidence>
<dbReference type="PANTHER" id="PTHR30222:SF12">
    <property type="entry name" value="NORSPERMIDINE SENSOR"/>
    <property type="match status" value="1"/>
</dbReference>
<evidence type="ECO:0000313" key="7">
    <source>
        <dbReference type="EMBL" id="QDY70796.1"/>
    </source>
</evidence>
<dbReference type="PRINTS" id="PR00909">
    <property type="entry name" value="SPERMDNBNDNG"/>
</dbReference>
<protein>
    <recommendedName>
        <fullName evidence="5">Putrescine-binding periplasmic protein</fullName>
    </recommendedName>
</protein>
<dbReference type="InterPro" id="IPR006059">
    <property type="entry name" value="SBP"/>
</dbReference>
<dbReference type="Pfam" id="PF13416">
    <property type="entry name" value="SBP_bac_8"/>
    <property type="match status" value="1"/>
</dbReference>
<keyword evidence="2 5" id="KW-0813">Transport</keyword>
<feature type="signal peptide" evidence="6">
    <location>
        <begin position="1"/>
        <end position="20"/>
    </location>
</feature>
<dbReference type="GO" id="GO:0019808">
    <property type="term" value="F:polyamine binding"/>
    <property type="evidence" value="ECO:0007669"/>
    <property type="project" value="InterPro"/>
</dbReference>
<accession>A0A5B8IBH9</accession>
<comment type="similarity">
    <text evidence="5">Belongs to the bacterial solute-binding protein PotD/PotF family.</text>
</comment>
<comment type="subcellular location">
    <subcellularLocation>
        <location evidence="1 5">Periplasm</location>
    </subcellularLocation>
</comment>
<gene>
    <name evidence="7" type="ORF">FPZ52_13875</name>
</gene>
<keyword evidence="8" id="KW-1185">Reference proteome</keyword>
<reference evidence="7 8" key="1">
    <citation type="submission" date="2019-07" db="EMBL/GenBank/DDBJ databases">
        <title>Litoreibacter alkalisoli sp. nov., isolated from saline-alkaline soil.</title>
        <authorList>
            <person name="Wang S."/>
            <person name="Xu L."/>
            <person name="Xing Y.-T."/>
            <person name="Sun J.-Q."/>
        </authorList>
    </citation>
    <scope>NUCLEOTIDE SEQUENCE [LARGE SCALE GENOMIC DNA]</scope>
    <source>
        <strain evidence="7 8">LN3S51</strain>
        <plasmid evidence="7 8">unnamed2</plasmid>
    </source>
</reference>
<evidence type="ECO:0000256" key="1">
    <source>
        <dbReference type="ARBA" id="ARBA00004418"/>
    </source>
</evidence>